<reference evidence="1" key="2">
    <citation type="submission" date="2021-04" db="EMBL/GenBank/DDBJ databases">
        <authorList>
            <person name="Gilroy R."/>
        </authorList>
    </citation>
    <scope>NUCLEOTIDE SEQUENCE</scope>
    <source>
        <strain evidence="1">ChiSxjej5B17-1746</strain>
    </source>
</reference>
<name>A0A9D1U9X7_9BACT</name>
<evidence type="ECO:0000313" key="2">
    <source>
        <dbReference type="Proteomes" id="UP000824264"/>
    </source>
</evidence>
<gene>
    <name evidence="1" type="ORF">H9874_05905</name>
</gene>
<protein>
    <submittedName>
        <fullName evidence="1">Uncharacterized protein</fullName>
    </submittedName>
</protein>
<dbReference type="AlphaFoldDB" id="A0A9D1U9X7"/>
<comment type="caution">
    <text evidence="1">The sequence shown here is derived from an EMBL/GenBank/DDBJ whole genome shotgun (WGS) entry which is preliminary data.</text>
</comment>
<dbReference type="Proteomes" id="UP000824264">
    <property type="component" value="Unassembled WGS sequence"/>
</dbReference>
<proteinExistence type="predicted"/>
<reference evidence="1" key="1">
    <citation type="journal article" date="2021" name="PeerJ">
        <title>Extensive microbial diversity within the chicken gut microbiome revealed by metagenomics and culture.</title>
        <authorList>
            <person name="Gilroy R."/>
            <person name="Ravi A."/>
            <person name="Getino M."/>
            <person name="Pursley I."/>
            <person name="Horton D.L."/>
            <person name="Alikhan N.F."/>
            <person name="Baker D."/>
            <person name="Gharbi K."/>
            <person name="Hall N."/>
            <person name="Watson M."/>
            <person name="Adriaenssens E.M."/>
            <person name="Foster-Nyarko E."/>
            <person name="Jarju S."/>
            <person name="Secka A."/>
            <person name="Antonio M."/>
            <person name="Oren A."/>
            <person name="Chaudhuri R.R."/>
            <person name="La Ragione R."/>
            <person name="Hildebrand F."/>
            <person name="Pallen M.J."/>
        </authorList>
    </citation>
    <scope>NUCLEOTIDE SEQUENCE</scope>
    <source>
        <strain evidence="1">ChiSxjej5B17-1746</strain>
    </source>
</reference>
<accession>A0A9D1U9X7</accession>
<dbReference type="EMBL" id="DXGI01000216">
    <property type="protein sequence ID" value="HIW78660.1"/>
    <property type="molecule type" value="Genomic_DNA"/>
</dbReference>
<organism evidence="1 2">
    <name type="scientific">Candidatus Bilophila faecipullorum</name>
    <dbReference type="NCBI Taxonomy" id="2838482"/>
    <lineage>
        <taxon>Bacteria</taxon>
        <taxon>Pseudomonadati</taxon>
        <taxon>Thermodesulfobacteriota</taxon>
        <taxon>Desulfovibrionia</taxon>
        <taxon>Desulfovibrionales</taxon>
        <taxon>Desulfovibrionaceae</taxon>
        <taxon>Bilophila</taxon>
    </lineage>
</organism>
<sequence length="407" mass="47544">MRVERCIITPTYRGHFQYIPKYLQSFRMYVEERDFPVYFIVNREDVRPFEKIARDYNDLNLNVLCFEDILEHFSVRITPGVLLDKYGKFSFQSLKKWYAQLYIDPEQSLLLDSESMWARPTRMNALFDEYFAAPFLAYSDINRRQRAGFLFLTVVKNNNYLLKTRNHKWFLEHFCWFYDTAILKDLCAEHGDPLEIVDELYRSPTPDWSLFETLFYHEYIYKNNGRYGYKVIDADEALREALGEERAAAYLDRFYRLFKGEAGILEYAASVVTDSDAEAVARLFADSRFRLLRCEFPSGNYAAQKRFVELVNPNIFAVSQGHVYGLNKGAANRVLEAIPDVDLGALRDHAAAFAEPVRGAARWLKEGLLASWHGTGAVYKGARHEWEAWREDRSYDDADRRRPGGPS</sequence>
<evidence type="ECO:0000313" key="1">
    <source>
        <dbReference type="EMBL" id="HIW78660.1"/>
    </source>
</evidence>